<evidence type="ECO:0000259" key="10">
    <source>
        <dbReference type="PROSITE" id="PS51017"/>
    </source>
</evidence>
<protein>
    <submittedName>
        <fullName evidence="11">Uncharacterized protein</fullName>
    </submittedName>
</protein>
<dbReference type="AlphaFoldDB" id="A0A834YEL9"/>
<dbReference type="PROSITE" id="PS50110">
    <property type="entry name" value="RESPONSE_REGULATORY"/>
    <property type="match status" value="1"/>
</dbReference>
<evidence type="ECO:0000256" key="5">
    <source>
        <dbReference type="ARBA" id="ARBA00023242"/>
    </source>
</evidence>
<reference evidence="11 12" key="1">
    <citation type="submission" date="2020-04" db="EMBL/GenBank/DDBJ databases">
        <title>Plant Genome Project.</title>
        <authorList>
            <person name="Zhang R.-G."/>
        </authorList>
    </citation>
    <scope>NUCLEOTIDE SEQUENCE [LARGE SCALE GENOMIC DNA]</scope>
    <source>
        <strain evidence="11">YNK0</strain>
        <tissue evidence="11">Leaf</tissue>
    </source>
</reference>
<feature type="region of interest" description="Disordered" evidence="8">
    <location>
        <begin position="591"/>
        <end position="619"/>
    </location>
</feature>
<evidence type="ECO:0000256" key="3">
    <source>
        <dbReference type="ARBA" id="ARBA00023012"/>
    </source>
</evidence>
<accession>A0A834YEL9</accession>
<dbReference type="SMART" id="SM00448">
    <property type="entry name" value="REC"/>
    <property type="match status" value="1"/>
</dbReference>
<dbReference type="InterPro" id="IPR045279">
    <property type="entry name" value="ARR-like"/>
</dbReference>
<dbReference type="EMBL" id="JABCRI010000022">
    <property type="protein sequence ID" value="KAF8379819.1"/>
    <property type="molecule type" value="Genomic_DNA"/>
</dbReference>
<sequence length="782" mass="86893">MEGEWAADVAEIPNEEIKEKPLISQRVFGIPTLRNYNLEDKVELKDIGVIQLCIAYEKHVLTVLSMVETIIVVYRRMGEVVVVSSEEGVEETVKKDSCASVVRWERFLPRMVLRVLLVEADDSTRQIISALLRKCNYRVAAVPDGLKAWETLKRRPHSFDLILTEMELPSISGFALLTLMMEHEICKSIPVIMMSSHDSISMVFKCMSRGAADFLIKPVRRNELRNLWQHVWRRQSSTCGYHGPQDGSPAQQKVEATSENNAASNNSSDYVTSTQKNNECSEKGSDAQSSSTKPDLEAESAYMQNMQDLLQPECWSKSLVSDKKIQKHKECVTLDHKLLVHESEAGDISVRLRSEVALCNKANNSTELILEDGHNCAKQMTRGEDVSPKSLREDANISSETHDNNNEAGEPSAEAIDLIGTFDIPPKRTYGHSSSNDGTNKFGSSLPLELSLRRSHPSSGEIQGTDERHTLNHSIASAFSRYNCRKLPPLCPASTSTGTKEHESNTRKPLFNQVHGSIADAPQCHGAPLNTRKNMTPPVTGQSGLAETVFPCPRVEVISVPVPVRGIRFDSPCAGFGAVLPPIFYTQSGPPPVWNSNSDSQQEPSFRIHSSHQSNPETNNSELVHHALDQNANNSTNHSRPEQEHNLEYLEDRRHVSPATVQSASSSFCNGAISHLNSSGCGSICNGSNVNVTPATLSGTAEECGNNEGILIHDGSRMMNSHRSTQREAALTKFRLKRKDRCYDKKVRYQSRKTLAEQRPRIKGQFVRQVQTDSHPAEMDCY</sequence>
<keyword evidence="4" id="KW-0090">Biological rhythms</keyword>
<evidence type="ECO:0000256" key="8">
    <source>
        <dbReference type="SAM" id="MobiDB-lite"/>
    </source>
</evidence>
<dbReference type="GO" id="GO:0005634">
    <property type="term" value="C:nucleus"/>
    <property type="evidence" value="ECO:0007669"/>
    <property type="project" value="UniProtKB-SubCell"/>
</dbReference>
<dbReference type="OMA" id="PRRMTCS"/>
<evidence type="ECO:0000256" key="1">
    <source>
        <dbReference type="ARBA" id="ARBA00004123"/>
    </source>
</evidence>
<evidence type="ECO:0000256" key="2">
    <source>
        <dbReference type="ARBA" id="ARBA00010330"/>
    </source>
</evidence>
<dbReference type="InterPro" id="IPR011006">
    <property type="entry name" value="CheY-like_superfamily"/>
</dbReference>
<gene>
    <name evidence="11" type="ORF">HHK36_029268</name>
</gene>
<dbReference type="PANTHER" id="PTHR43874">
    <property type="entry name" value="TWO-COMPONENT RESPONSE REGULATOR"/>
    <property type="match status" value="1"/>
</dbReference>
<evidence type="ECO:0000256" key="7">
    <source>
        <dbReference type="PROSITE-ProRule" id="PRU00357"/>
    </source>
</evidence>
<dbReference type="SUPFAM" id="SSF52172">
    <property type="entry name" value="CheY-like"/>
    <property type="match status" value="1"/>
</dbReference>
<feature type="compositionally biased region" description="Polar residues" evidence="8">
    <location>
        <begin position="269"/>
        <end position="278"/>
    </location>
</feature>
<dbReference type="Pfam" id="PF00072">
    <property type="entry name" value="Response_reg"/>
    <property type="match status" value="1"/>
</dbReference>
<feature type="domain" description="CCT" evidence="10">
    <location>
        <begin position="727"/>
        <end position="769"/>
    </location>
</feature>
<comment type="caution">
    <text evidence="6">Lacks conserved residue(s) required for the propagation of feature annotation.</text>
</comment>
<evidence type="ECO:0000313" key="12">
    <source>
        <dbReference type="Proteomes" id="UP000655225"/>
    </source>
</evidence>
<evidence type="ECO:0000259" key="9">
    <source>
        <dbReference type="PROSITE" id="PS50110"/>
    </source>
</evidence>
<keyword evidence="12" id="KW-1185">Reference proteome</keyword>
<keyword evidence="5 7" id="KW-0539">Nucleus</keyword>
<evidence type="ECO:0000313" key="11">
    <source>
        <dbReference type="EMBL" id="KAF8379819.1"/>
    </source>
</evidence>
<dbReference type="Proteomes" id="UP000655225">
    <property type="component" value="Unassembled WGS sequence"/>
</dbReference>
<keyword evidence="3" id="KW-0902">Two-component regulatory system</keyword>
<evidence type="ECO:0000256" key="6">
    <source>
        <dbReference type="PROSITE-ProRule" id="PRU00169"/>
    </source>
</evidence>
<comment type="caution">
    <text evidence="11">The sequence shown here is derived from an EMBL/GenBank/DDBJ whole genome shotgun (WGS) entry which is preliminary data.</text>
</comment>
<dbReference type="GO" id="GO:0000160">
    <property type="term" value="P:phosphorelay signal transduction system"/>
    <property type="evidence" value="ECO:0007669"/>
    <property type="project" value="UniProtKB-KW"/>
</dbReference>
<evidence type="ECO:0000256" key="4">
    <source>
        <dbReference type="ARBA" id="ARBA00023108"/>
    </source>
</evidence>
<comment type="subcellular location">
    <subcellularLocation>
        <location evidence="1 7">Nucleus</location>
    </subcellularLocation>
</comment>
<comment type="similarity">
    <text evidence="2">Belongs to the ARR-like family.</text>
</comment>
<dbReference type="Pfam" id="PF06203">
    <property type="entry name" value="CCT"/>
    <property type="match status" value="1"/>
</dbReference>
<dbReference type="PANTHER" id="PTHR43874:SF95">
    <property type="entry name" value="TWO-COMPONENT RESPONSE REGULATOR-LIKE APRR5"/>
    <property type="match status" value="1"/>
</dbReference>
<feature type="compositionally biased region" description="Polar residues" evidence="8">
    <location>
        <begin position="594"/>
        <end position="604"/>
    </location>
</feature>
<feature type="domain" description="Response regulatory" evidence="9">
    <location>
        <begin position="114"/>
        <end position="232"/>
    </location>
</feature>
<dbReference type="GO" id="GO:0009736">
    <property type="term" value="P:cytokinin-activated signaling pathway"/>
    <property type="evidence" value="ECO:0007669"/>
    <property type="project" value="InterPro"/>
</dbReference>
<organism evidence="11 12">
    <name type="scientific">Tetracentron sinense</name>
    <name type="common">Spur-leaf</name>
    <dbReference type="NCBI Taxonomy" id="13715"/>
    <lineage>
        <taxon>Eukaryota</taxon>
        <taxon>Viridiplantae</taxon>
        <taxon>Streptophyta</taxon>
        <taxon>Embryophyta</taxon>
        <taxon>Tracheophyta</taxon>
        <taxon>Spermatophyta</taxon>
        <taxon>Magnoliopsida</taxon>
        <taxon>Trochodendrales</taxon>
        <taxon>Trochodendraceae</taxon>
        <taxon>Tetracentron</taxon>
    </lineage>
</organism>
<dbReference type="InterPro" id="IPR010402">
    <property type="entry name" value="CCT_domain"/>
</dbReference>
<dbReference type="InterPro" id="IPR001789">
    <property type="entry name" value="Sig_transdc_resp-reg_receiver"/>
</dbReference>
<feature type="compositionally biased region" description="Low complexity" evidence="8">
    <location>
        <begin position="255"/>
        <end position="268"/>
    </location>
</feature>
<proteinExistence type="inferred from homology"/>
<feature type="region of interest" description="Disordered" evidence="8">
    <location>
        <begin position="239"/>
        <end position="296"/>
    </location>
</feature>
<dbReference type="Gene3D" id="3.40.50.2300">
    <property type="match status" value="1"/>
</dbReference>
<dbReference type="PROSITE" id="PS51017">
    <property type="entry name" value="CCT"/>
    <property type="match status" value="1"/>
</dbReference>
<dbReference type="GO" id="GO:0048511">
    <property type="term" value="P:rhythmic process"/>
    <property type="evidence" value="ECO:0007669"/>
    <property type="project" value="UniProtKB-KW"/>
</dbReference>
<name>A0A834YEL9_TETSI</name>
<dbReference type="OrthoDB" id="60033at2759"/>